<name>A0ABX2KA47_9MYCO</name>
<proteinExistence type="predicted"/>
<protein>
    <submittedName>
        <fullName evidence="1">Uncharacterized protein</fullName>
    </submittedName>
</protein>
<accession>A0ABX2KA47</accession>
<keyword evidence="2" id="KW-1185">Reference proteome</keyword>
<reference evidence="1 2" key="1">
    <citation type="submission" date="2019-05" db="EMBL/GenBank/DDBJ databases">
        <title>Mycolicibacterium sphagni ENV482 genome assembly.</title>
        <authorList>
            <person name="Chen W."/>
            <person name="Faulkner N.W."/>
            <person name="Hyman M.R."/>
        </authorList>
    </citation>
    <scope>NUCLEOTIDE SEQUENCE [LARGE SCALE GENOMIC DNA]</scope>
    <source>
        <strain evidence="1 2">ENV482</strain>
    </source>
</reference>
<evidence type="ECO:0000313" key="2">
    <source>
        <dbReference type="Proteomes" id="UP000708347"/>
    </source>
</evidence>
<sequence>MSVTIEKLHAEVLPLVDHLQAAGARGMDHLRKAPYRGLQWKHRAYQRDPFVIAFTLELPAQFGTFTRRDDLIPQRRLVFHSSVLDLDLVLRRRGSFRRPDATTSTGEEPHPTLFPCLEPKAPDGTRLAALIWDTPKISNKHQAVGPTPIAVRLSRAGHTLDDNEWEAGFQLDAVTDHELIPDRATYQHDMPDWDVETETGTETQ</sequence>
<organism evidence="1 2">
    <name type="scientific">Mycolicibacterium sphagni</name>
    <dbReference type="NCBI Taxonomy" id="1786"/>
    <lineage>
        <taxon>Bacteria</taxon>
        <taxon>Bacillati</taxon>
        <taxon>Actinomycetota</taxon>
        <taxon>Actinomycetes</taxon>
        <taxon>Mycobacteriales</taxon>
        <taxon>Mycobacteriaceae</taxon>
        <taxon>Mycolicibacterium</taxon>
    </lineage>
</organism>
<dbReference type="RefSeq" id="WP_174401541.1">
    <property type="nucleotide sequence ID" value="NZ_VBSB01000037.1"/>
</dbReference>
<comment type="caution">
    <text evidence="1">The sequence shown here is derived from an EMBL/GenBank/DDBJ whole genome shotgun (WGS) entry which is preliminary data.</text>
</comment>
<dbReference type="EMBL" id="VBSB01000037">
    <property type="protein sequence ID" value="NTY63943.1"/>
    <property type="molecule type" value="Genomic_DNA"/>
</dbReference>
<evidence type="ECO:0000313" key="1">
    <source>
        <dbReference type="EMBL" id="NTY63943.1"/>
    </source>
</evidence>
<dbReference type="Proteomes" id="UP000708347">
    <property type="component" value="Unassembled WGS sequence"/>
</dbReference>
<gene>
    <name evidence="1" type="ORF">FEG63_30965</name>
</gene>